<sequence>MQKCCWLFGCCNDSSTSKDEIVQKKKTRHGGLGIAELPIDASINLTDGPSGPNGSVPMPPVNLQSEEWTNVLRSEADGSSPLRGRPGPITSSAMTDQTGSISARDGELRTFAGEIDTSEGGNATLTKENAKDAIKNAWKIYTRELGPGIQLNVVLDGHAGVHSTTPQTVKIGPEKKSLIVGSETFVFSDVESVIRSQSELSKVWPSMPQLEQVKARTVAMVARDGRKVAFIFRDSETAKRFFCCLKINRHMALGKKGAAEGMESLEGFTPRG</sequence>
<dbReference type="EMBL" id="CDMZ01001639">
    <property type="protein sequence ID" value="CEM35512.1"/>
    <property type="molecule type" value="Genomic_DNA"/>
</dbReference>
<evidence type="ECO:0000256" key="1">
    <source>
        <dbReference type="SAM" id="MobiDB-lite"/>
    </source>
</evidence>
<dbReference type="VEuPathDB" id="CryptoDB:Cvel_23736"/>
<accession>A0A0G4GXH6</accession>
<organism evidence="2">
    <name type="scientific">Chromera velia CCMP2878</name>
    <dbReference type="NCBI Taxonomy" id="1169474"/>
    <lineage>
        <taxon>Eukaryota</taxon>
        <taxon>Sar</taxon>
        <taxon>Alveolata</taxon>
        <taxon>Colpodellida</taxon>
        <taxon>Chromeraceae</taxon>
        <taxon>Chromera</taxon>
    </lineage>
</organism>
<dbReference type="AlphaFoldDB" id="A0A0G4GXH6"/>
<feature type="compositionally biased region" description="Polar residues" evidence="1">
    <location>
        <begin position="89"/>
        <end position="101"/>
    </location>
</feature>
<gene>
    <name evidence="2" type="ORF">Cvel_23736</name>
</gene>
<feature type="region of interest" description="Disordered" evidence="1">
    <location>
        <begin position="74"/>
        <end position="104"/>
    </location>
</feature>
<protein>
    <submittedName>
        <fullName evidence="2">Uncharacterized protein</fullName>
    </submittedName>
</protein>
<reference evidence="2" key="1">
    <citation type="submission" date="2014-11" db="EMBL/GenBank/DDBJ databases">
        <authorList>
            <person name="Otto D Thomas"/>
            <person name="Naeem Raeece"/>
        </authorList>
    </citation>
    <scope>NUCLEOTIDE SEQUENCE</scope>
</reference>
<proteinExistence type="predicted"/>
<evidence type="ECO:0000313" key="2">
    <source>
        <dbReference type="EMBL" id="CEM35512.1"/>
    </source>
</evidence>
<name>A0A0G4GXH6_9ALVE</name>